<evidence type="ECO:0000313" key="5">
    <source>
        <dbReference type="EMBL" id="SUZ50620.1"/>
    </source>
</evidence>
<dbReference type="InterPro" id="IPR016162">
    <property type="entry name" value="Ald_DH_N"/>
</dbReference>
<dbReference type="SUPFAM" id="SSF53720">
    <property type="entry name" value="ALDH-like"/>
    <property type="match status" value="1"/>
</dbReference>
<dbReference type="GO" id="GO:0004029">
    <property type="term" value="F:aldehyde dehydrogenase (NAD+) activity"/>
    <property type="evidence" value="ECO:0007669"/>
    <property type="project" value="TreeGrafter"/>
</dbReference>
<dbReference type="Gene3D" id="3.40.309.10">
    <property type="entry name" value="Aldehyde Dehydrogenase, Chain A, domain 2"/>
    <property type="match status" value="1"/>
</dbReference>
<dbReference type="InterPro" id="IPR012394">
    <property type="entry name" value="Aldehyde_DH_NAD(P)"/>
</dbReference>
<protein>
    <recommendedName>
        <fullName evidence="4">Aldehyde dehydrogenase domain-containing protein</fullName>
    </recommendedName>
</protein>
<keyword evidence="2" id="KW-0560">Oxidoreductase</keyword>
<gene>
    <name evidence="5" type="ORF">METZ01_LOCUS3474</name>
</gene>
<dbReference type="PIRSF" id="PIRSF036492">
    <property type="entry name" value="ALDH"/>
    <property type="match status" value="1"/>
</dbReference>
<dbReference type="GO" id="GO:0006081">
    <property type="term" value="P:aldehyde metabolic process"/>
    <property type="evidence" value="ECO:0007669"/>
    <property type="project" value="InterPro"/>
</dbReference>
<evidence type="ECO:0000259" key="4">
    <source>
        <dbReference type="Pfam" id="PF00171"/>
    </source>
</evidence>
<dbReference type="CDD" id="cd07133">
    <property type="entry name" value="ALDH_CALDH_CalB"/>
    <property type="match status" value="1"/>
</dbReference>
<dbReference type="EMBL" id="UINC01000179">
    <property type="protein sequence ID" value="SUZ50620.1"/>
    <property type="molecule type" value="Genomic_DNA"/>
</dbReference>
<sequence>MNETTILEMKRVLDLQKQLHIQEGPASAQLRKDRIDRCIAMVKKYQDPIISALQDDFGNRDPIMSVATEVMSAIGPLEHAKKNLVKWMKPEKRKAEIAPLGPLLGLLGARAKIEYQPMGTVGCISPWNFPVNLVLAPMGGILAAGNRVMVKPSEITPATSNVMQKMFKEYFDEVEIAVFTGDAEVGAAFSGLPFDHMLFTGGTSIARHVMKAASENLVPLTLELGGKSPVILGKDSDVASAAVRVMQGKTMNAGQICLAPDYALVPKDKVSEFVEESVNAVSTMYPSLKDNEDYTSIINEKHFDRIQSYLDDAKEKGAELVEINPSSEDFSQQPHYKIPPTLVLNPSEDMKLMQEEIFGPVLPVKAYDQIEESVNYVNSKDRPLGLYYFGNNKKDQDYVLKNTTSGGVTVNDVISHITMEDLPFGGVGPSGMGSYHGYDGFKEFSHAKSIYKQTKLNLNKLAGLVPPYKSKVDKAPSSS</sequence>
<dbReference type="AlphaFoldDB" id="A0A381N7L4"/>
<comment type="similarity">
    <text evidence="1">Belongs to the aldehyde dehydrogenase family.</text>
</comment>
<evidence type="ECO:0000256" key="3">
    <source>
        <dbReference type="ARBA" id="ARBA00023027"/>
    </source>
</evidence>
<dbReference type="InterPro" id="IPR015590">
    <property type="entry name" value="Aldehyde_DH_dom"/>
</dbReference>
<organism evidence="5">
    <name type="scientific">marine metagenome</name>
    <dbReference type="NCBI Taxonomy" id="408172"/>
    <lineage>
        <taxon>unclassified sequences</taxon>
        <taxon>metagenomes</taxon>
        <taxon>ecological metagenomes</taxon>
    </lineage>
</organism>
<dbReference type="PANTHER" id="PTHR43570:SF20">
    <property type="entry name" value="ALDEHYDE DEHYDROGENASE ALDX-RELATED"/>
    <property type="match status" value="1"/>
</dbReference>
<proteinExistence type="inferred from homology"/>
<evidence type="ECO:0000256" key="1">
    <source>
        <dbReference type="ARBA" id="ARBA00009986"/>
    </source>
</evidence>
<dbReference type="Gene3D" id="3.40.605.10">
    <property type="entry name" value="Aldehyde Dehydrogenase, Chain A, domain 1"/>
    <property type="match status" value="1"/>
</dbReference>
<reference evidence="5" key="1">
    <citation type="submission" date="2018-05" db="EMBL/GenBank/DDBJ databases">
        <authorList>
            <person name="Lanie J.A."/>
            <person name="Ng W.-L."/>
            <person name="Kazmierczak K.M."/>
            <person name="Andrzejewski T.M."/>
            <person name="Davidsen T.M."/>
            <person name="Wayne K.J."/>
            <person name="Tettelin H."/>
            <person name="Glass J.I."/>
            <person name="Rusch D."/>
            <person name="Podicherti R."/>
            <person name="Tsui H.-C.T."/>
            <person name="Winkler M.E."/>
        </authorList>
    </citation>
    <scope>NUCLEOTIDE SEQUENCE</scope>
</reference>
<dbReference type="PANTHER" id="PTHR43570">
    <property type="entry name" value="ALDEHYDE DEHYDROGENASE"/>
    <property type="match status" value="1"/>
</dbReference>
<evidence type="ECO:0000256" key="2">
    <source>
        <dbReference type="ARBA" id="ARBA00023002"/>
    </source>
</evidence>
<dbReference type="FunFam" id="3.40.309.10:FF:000003">
    <property type="entry name" value="Aldehyde dehydrogenase"/>
    <property type="match status" value="1"/>
</dbReference>
<dbReference type="InterPro" id="IPR029510">
    <property type="entry name" value="Ald_DH_CS_GLU"/>
</dbReference>
<keyword evidence="3" id="KW-0520">NAD</keyword>
<dbReference type="InterPro" id="IPR016161">
    <property type="entry name" value="Ald_DH/histidinol_DH"/>
</dbReference>
<accession>A0A381N7L4</accession>
<feature type="domain" description="Aldehyde dehydrogenase" evidence="4">
    <location>
        <begin position="27"/>
        <end position="450"/>
    </location>
</feature>
<dbReference type="PROSITE" id="PS00687">
    <property type="entry name" value="ALDEHYDE_DEHYDR_GLU"/>
    <property type="match status" value="1"/>
</dbReference>
<name>A0A381N7L4_9ZZZZ</name>
<dbReference type="GO" id="GO:0005737">
    <property type="term" value="C:cytoplasm"/>
    <property type="evidence" value="ECO:0007669"/>
    <property type="project" value="TreeGrafter"/>
</dbReference>
<dbReference type="Pfam" id="PF00171">
    <property type="entry name" value="Aldedh"/>
    <property type="match status" value="1"/>
</dbReference>
<dbReference type="InterPro" id="IPR016163">
    <property type="entry name" value="Ald_DH_C"/>
</dbReference>